<feature type="compositionally biased region" description="Polar residues" evidence="1">
    <location>
        <begin position="1"/>
        <end position="12"/>
    </location>
</feature>
<feature type="compositionally biased region" description="Polar residues" evidence="1">
    <location>
        <begin position="83"/>
        <end position="92"/>
    </location>
</feature>
<feature type="compositionally biased region" description="Low complexity" evidence="1">
    <location>
        <begin position="43"/>
        <end position="54"/>
    </location>
</feature>
<feature type="region of interest" description="Disordered" evidence="1">
    <location>
        <begin position="1"/>
        <end position="101"/>
    </location>
</feature>
<gene>
    <name evidence="2" type="ORF">DDE83_001931</name>
</gene>
<sequence>MTSLSGLSSQFHATGAPRLNLTKRTKPLPLRPTTPPPPPTSPTPSSSSSSSSSSSPPPPPQVSWRSRSSSPQSSPSPLRAQNPWASKSNWRNGSPLKPKPTIGKPEFENLVEGQVLYLAWPPLSSIFWKHPGMSDPEGHPVVVIAKRKNRAGENCVDFRITTTFGGKRLQDKKSAYHWQYFMQCENSVEMVNQNEVCLAKMTPDSEVFKKRSYVNMSPNSLYHIEYEHLSAFRDQPELRFDKQTVSEIKNTPSYLY</sequence>
<evidence type="ECO:0000313" key="3">
    <source>
        <dbReference type="Proteomes" id="UP000249619"/>
    </source>
</evidence>
<organism evidence="2 3">
    <name type="scientific">Stemphylium lycopersici</name>
    <name type="common">Tomato gray leaf spot disease fungus</name>
    <name type="synonym">Thyrospora lycopersici</name>
    <dbReference type="NCBI Taxonomy" id="183478"/>
    <lineage>
        <taxon>Eukaryota</taxon>
        <taxon>Fungi</taxon>
        <taxon>Dikarya</taxon>
        <taxon>Ascomycota</taxon>
        <taxon>Pezizomycotina</taxon>
        <taxon>Dothideomycetes</taxon>
        <taxon>Pleosporomycetidae</taxon>
        <taxon>Pleosporales</taxon>
        <taxon>Pleosporineae</taxon>
        <taxon>Pleosporaceae</taxon>
        <taxon>Stemphylium</taxon>
    </lineage>
</organism>
<evidence type="ECO:0000256" key="1">
    <source>
        <dbReference type="SAM" id="MobiDB-lite"/>
    </source>
</evidence>
<keyword evidence="3" id="KW-1185">Reference proteome</keyword>
<name>A0A364NBK0_STELY</name>
<comment type="caution">
    <text evidence="2">The sequence shown here is derived from an EMBL/GenBank/DDBJ whole genome shotgun (WGS) entry which is preliminary data.</text>
</comment>
<dbReference type="AlphaFoldDB" id="A0A364NBK0"/>
<reference evidence="3" key="1">
    <citation type="submission" date="2018-05" db="EMBL/GenBank/DDBJ databases">
        <title>Draft genome sequence of Stemphylium lycopersici strain CIDEFI 213.</title>
        <authorList>
            <person name="Medina R."/>
            <person name="Franco M.E.E."/>
            <person name="Lucentini C.G."/>
            <person name="Saparrat M.C.N."/>
            <person name="Balatti P.A."/>
        </authorList>
    </citation>
    <scope>NUCLEOTIDE SEQUENCE [LARGE SCALE GENOMIC DNA]</scope>
    <source>
        <strain evidence="3">CIDEFI 213</strain>
    </source>
</reference>
<proteinExistence type="predicted"/>
<feature type="compositionally biased region" description="Low complexity" evidence="1">
    <location>
        <begin position="62"/>
        <end position="79"/>
    </location>
</feature>
<protein>
    <submittedName>
        <fullName evidence="2">Uncharacterized protein</fullName>
    </submittedName>
</protein>
<accession>A0A364NBK0</accession>
<feature type="compositionally biased region" description="Pro residues" evidence="1">
    <location>
        <begin position="29"/>
        <end position="42"/>
    </location>
</feature>
<evidence type="ECO:0000313" key="2">
    <source>
        <dbReference type="EMBL" id="RAR14708.1"/>
    </source>
</evidence>
<dbReference type="Proteomes" id="UP000249619">
    <property type="component" value="Unassembled WGS sequence"/>
</dbReference>
<dbReference type="EMBL" id="QGDH01000019">
    <property type="protein sequence ID" value="RAR14708.1"/>
    <property type="molecule type" value="Genomic_DNA"/>
</dbReference>